<sequence length="295" mass="33460">MAQRLLDTNIPLFWLADGRPAYYVEDLSLVDKDDPEASGFIIDSAINIGIRGSLNGYIQPLVTSRILRQIIAGEPLDAETAFKSSEASSKAAWFVDFPGVEISPGSLMIHRVQAERLRLFWLSYSPSLSPATPEKPKAISTAILSPSLPENEYVNLKYYSVKMSELCEKYIRYKRGGKFTGKAENRVREGFSLLVEVMGDSKLVKVDRDYLREYESLLRSIPARRDLAKIRYKINDIHELMVKAKENGDPLMSDNTVRKYMRVIFEAFRWADGEGIFIKSPANQFFAPVANEKMD</sequence>
<dbReference type="EMBL" id="AXUT01000220">
    <property type="protein sequence ID" value="ESU78680.1"/>
    <property type="molecule type" value="Genomic_DNA"/>
</dbReference>
<dbReference type="Proteomes" id="UP000017944">
    <property type="component" value="Unassembled WGS sequence"/>
</dbReference>
<comment type="caution">
    <text evidence="1">The sequence shown here is derived from an EMBL/GenBank/DDBJ whole genome shotgun (WGS) entry which is preliminary data.</text>
</comment>
<accession>A0A090NFB6</accession>
<name>A0A090NFB6_SHIDY</name>
<gene>
    <name evidence="1" type="ORF">WRSd3_02695</name>
</gene>
<organism evidence="1 2">
    <name type="scientific">Shigella dysenteriae WRSd3</name>
    <dbReference type="NCBI Taxonomy" id="1401327"/>
    <lineage>
        <taxon>Bacteria</taxon>
        <taxon>Pseudomonadati</taxon>
        <taxon>Pseudomonadota</taxon>
        <taxon>Gammaproteobacteria</taxon>
        <taxon>Enterobacterales</taxon>
        <taxon>Enterobacteriaceae</taxon>
        <taxon>Shigella</taxon>
    </lineage>
</organism>
<proteinExistence type="predicted"/>
<dbReference type="AlphaFoldDB" id="A0A090NFB6"/>
<reference evidence="1 2" key="1">
    <citation type="submission" date="2013-10" db="EMBL/GenBank/DDBJ databases">
        <title>Draft genomes and the virulence plasmids of Sd1617 vaccine constructs: WRSd3 and WRSd5.</title>
        <authorList>
            <person name="Aksomboon Vongsawan A."/>
            <person name="Venkatesan M.M."/>
            <person name="Vaisvil B."/>
            <person name="Emel G."/>
            <person name="Kepatral V."/>
            <person name="Sethabutr O."/>
            <person name="Serichantalergs O."/>
            <person name="Mason C."/>
        </authorList>
    </citation>
    <scope>NUCLEOTIDE SEQUENCE [LARGE SCALE GENOMIC DNA]</scope>
    <source>
        <strain evidence="1 2">WRSd3</strain>
    </source>
</reference>
<evidence type="ECO:0000313" key="1">
    <source>
        <dbReference type="EMBL" id="ESU78680.1"/>
    </source>
</evidence>
<evidence type="ECO:0000313" key="2">
    <source>
        <dbReference type="Proteomes" id="UP000017944"/>
    </source>
</evidence>
<dbReference type="PATRIC" id="fig|1401327.3.peg.2501"/>
<protein>
    <submittedName>
        <fullName evidence="1">DNA integration/recombination/inversion protein</fullName>
    </submittedName>
</protein>